<dbReference type="InterPro" id="IPR011059">
    <property type="entry name" value="Metal-dep_hydrolase_composite"/>
</dbReference>
<gene>
    <name evidence="3" type="ORF">J0A66_07545</name>
</gene>
<keyword evidence="1" id="KW-0732">Signal</keyword>
<evidence type="ECO:0000259" key="2">
    <source>
        <dbReference type="Pfam" id="PF07969"/>
    </source>
</evidence>
<dbReference type="Proteomes" id="UP000664654">
    <property type="component" value="Unassembled WGS sequence"/>
</dbReference>
<feature type="domain" description="Amidohydrolase 3" evidence="2">
    <location>
        <begin position="72"/>
        <end position="498"/>
    </location>
</feature>
<dbReference type="RefSeq" id="WP_206573177.1">
    <property type="nucleotide sequence ID" value="NZ_JAFKCV010000003.1"/>
</dbReference>
<dbReference type="Gene3D" id="2.30.40.10">
    <property type="entry name" value="Urease, subunit C, domain 1"/>
    <property type="match status" value="1"/>
</dbReference>
<reference evidence="3" key="1">
    <citation type="submission" date="2021-03" db="EMBL/GenBank/DDBJ databases">
        <title>novel species isolated from a fishpond in China.</title>
        <authorList>
            <person name="Lu H."/>
            <person name="Cai Z."/>
        </authorList>
    </citation>
    <scope>NUCLEOTIDE SEQUENCE</scope>
    <source>
        <strain evidence="3">JCM 30855</strain>
    </source>
</reference>
<dbReference type="SUPFAM" id="SSF51556">
    <property type="entry name" value="Metallo-dependent hydrolases"/>
    <property type="match status" value="1"/>
</dbReference>
<dbReference type="SUPFAM" id="SSF51338">
    <property type="entry name" value="Composite domain of metallo-dependent hydrolases"/>
    <property type="match status" value="2"/>
</dbReference>
<comment type="caution">
    <text evidence="3">The sequence shown here is derived from an EMBL/GenBank/DDBJ whole genome shotgun (WGS) entry which is preliminary data.</text>
</comment>
<dbReference type="AlphaFoldDB" id="A0A939IM97"/>
<evidence type="ECO:0000313" key="3">
    <source>
        <dbReference type="EMBL" id="MBN7825073.1"/>
    </source>
</evidence>
<proteinExistence type="predicted"/>
<dbReference type="EMBL" id="JAFKCV010000003">
    <property type="protein sequence ID" value="MBN7825073.1"/>
    <property type="molecule type" value="Genomic_DNA"/>
</dbReference>
<dbReference type="Gene3D" id="3.20.20.140">
    <property type="entry name" value="Metal-dependent hydrolases"/>
    <property type="match status" value="1"/>
</dbReference>
<dbReference type="GO" id="GO:0016811">
    <property type="term" value="F:hydrolase activity, acting on carbon-nitrogen (but not peptide) bonds, in linear amides"/>
    <property type="evidence" value="ECO:0007669"/>
    <property type="project" value="InterPro"/>
</dbReference>
<dbReference type="InterPro" id="IPR013108">
    <property type="entry name" value="Amidohydro_3"/>
</dbReference>
<evidence type="ECO:0000256" key="1">
    <source>
        <dbReference type="SAM" id="SignalP"/>
    </source>
</evidence>
<dbReference type="InterPro" id="IPR032466">
    <property type="entry name" value="Metal_Hydrolase"/>
</dbReference>
<dbReference type="Pfam" id="PF07969">
    <property type="entry name" value="Amidohydro_3"/>
    <property type="match status" value="1"/>
</dbReference>
<keyword evidence="4" id="KW-1185">Reference proteome</keyword>
<dbReference type="InterPro" id="IPR050378">
    <property type="entry name" value="Metallo-dep_Hydrolases_sf"/>
</dbReference>
<dbReference type="InterPro" id="IPR023100">
    <property type="entry name" value="D-aminoacylase_insert_dom_sf"/>
</dbReference>
<feature type="signal peptide" evidence="1">
    <location>
        <begin position="1"/>
        <end position="17"/>
    </location>
</feature>
<evidence type="ECO:0000313" key="4">
    <source>
        <dbReference type="Proteomes" id="UP000664654"/>
    </source>
</evidence>
<dbReference type="PANTHER" id="PTHR11647">
    <property type="entry name" value="HYDRANTOINASE/DIHYDROPYRIMIDINASE FAMILY MEMBER"/>
    <property type="match status" value="1"/>
</dbReference>
<feature type="chain" id="PRO_5037611865" evidence="1">
    <location>
        <begin position="18"/>
        <end position="521"/>
    </location>
</feature>
<sequence length="521" mass="55562">MYKQLILLGILSTLLNAASQAENVDWAIHSDQIYPGDGSGPVSGVLVLDNGRVRLLADGLPGDMVPARTLRAMGQIVAPGFIDPHTHACADFAEQKDNLNANYLTQGVTTVFCSNDGGGPVEVGQTLDNYQQWGIGTNVALFIGHGSVRNAVLGKEDRAPTATELTQMQQLVGQAMQQGALGLSSGLFYVPGSYASAEEVIALAKVAAGYGGIYDSHIRDESSYNIGLLASVDEVIQVAQEANIPAHISHIKALGVDVWGQSRQVIEKIDHAREQGLAITANQYPWRASGTSLIAALVPAWAREGGHAALLTRLRDPAQLGRIRHAMQDNLRRRGGAQALLIVDTSDLLAKGHTLAELAKSSSRSEIETALALIKLGDVRVASFNMADEDIVAFMRQGWVMTASDGSQGHPRKFGSFPKKYADFVRDGQVISLTDFIHRSSALTASTFGLSGRGRLASGMAADVLIFDPGTYRPLADFSEPERLSEGVSWLWVNGKVAIEKGQLSGIKAGQMLRGSGSKTP</sequence>
<organism evidence="3 4">
    <name type="scientific">Bowmanella dokdonensis</name>
    <dbReference type="NCBI Taxonomy" id="751969"/>
    <lineage>
        <taxon>Bacteria</taxon>
        <taxon>Pseudomonadati</taxon>
        <taxon>Pseudomonadota</taxon>
        <taxon>Gammaproteobacteria</taxon>
        <taxon>Alteromonadales</taxon>
        <taxon>Alteromonadaceae</taxon>
        <taxon>Bowmanella</taxon>
    </lineage>
</organism>
<dbReference type="PANTHER" id="PTHR11647:SF1">
    <property type="entry name" value="COLLAPSIN RESPONSE MEDIATOR PROTEIN"/>
    <property type="match status" value="1"/>
</dbReference>
<dbReference type="Gene3D" id="3.30.1490.130">
    <property type="entry name" value="D-aminoacylase. Domain 3"/>
    <property type="match status" value="1"/>
</dbReference>
<protein>
    <submittedName>
        <fullName evidence="3">Amidohydrolase family protein</fullName>
    </submittedName>
</protein>
<accession>A0A939IM97</accession>
<name>A0A939IM97_9ALTE</name>